<keyword evidence="2" id="KW-0472">Membrane</keyword>
<dbReference type="Gene3D" id="2.60.120.1440">
    <property type="match status" value="1"/>
</dbReference>
<evidence type="ECO:0000259" key="4">
    <source>
        <dbReference type="Pfam" id="PF16220"/>
    </source>
</evidence>
<accession>A0A2B8BHA5</accession>
<dbReference type="InterPro" id="IPR032623">
    <property type="entry name" value="FecR_N"/>
</dbReference>
<dbReference type="Proteomes" id="UP000225379">
    <property type="component" value="Unassembled WGS sequence"/>
</dbReference>
<evidence type="ECO:0000256" key="1">
    <source>
        <dbReference type="SAM" id="MobiDB-lite"/>
    </source>
</evidence>
<feature type="compositionally biased region" description="Basic and acidic residues" evidence="1">
    <location>
        <begin position="38"/>
        <end position="49"/>
    </location>
</feature>
<feature type="transmembrane region" description="Helical" evidence="2">
    <location>
        <begin position="116"/>
        <end position="140"/>
    </location>
</feature>
<feature type="domain" description="FecR N-terminal" evidence="4">
    <location>
        <begin position="51"/>
        <end position="90"/>
    </location>
</feature>
<dbReference type="PANTHER" id="PTHR30273:SF2">
    <property type="entry name" value="PROTEIN FECR"/>
    <property type="match status" value="1"/>
</dbReference>
<dbReference type="AlphaFoldDB" id="A0A2B8BHA5"/>
<dbReference type="GO" id="GO:0016989">
    <property type="term" value="F:sigma factor antagonist activity"/>
    <property type="evidence" value="ECO:0007669"/>
    <property type="project" value="TreeGrafter"/>
</dbReference>
<reference evidence="6" key="1">
    <citation type="submission" date="2017-10" db="EMBL/GenBank/DDBJ databases">
        <authorList>
            <person name="Kravchenko I.K."/>
            <person name="Grouzdev D.S."/>
        </authorList>
    </citation>
    <scope>NUCLEOTIDE SEQUENCE [LARGE SCALE GENOMIC DNA]</scope>
    <source>
        <strain evidence="6">B2</strain>
    </source>
</reference>
<dbReference type="EMBL" id="PDKW01000040">
    <property type="protein sequence ID" value="PGH57301.1"/>
    <property type="molecule type" value="Genomic_DNA"/>
</dbReference>
<dbReference type="PIRSF" id="PIRSF018266">
    <property type="entry name" value="FecR"/>
    <property type="match status" value="1"/>
</dbReference>
<keyword evidence="2" id="KW-1133">Transmembrane helix</keyword>
<evidence type="ECO:0000313" key="5">
    <source>
        <dbReference type="EMBL" id="PGH57301.1"/>
    </source>
</evidence>
<dbReference type="InterPro" id="IPR006860">
    <property type="entry name" value="FecR"/>
</dbReference>
<evidence type="ECO:0000256" key="2">
    <source>
        <dbReference type="SAM" id="Phobius"/>
    </source>
</evidence>
<feature type="region of interest" description="Disordered" evidence="1">
    <location>
        <begin position="1"/>
        <end position="49"/>
    </location>
</feature>
<proteinExistence type="predicted"/>
<name>A0A2B8BHA5_9PROT</name>
<feature type="domain" description="FecR protein" evidence="3">
    <location>
        <begin position="143"/>
        <end position="234"/>
    </location>
</feature>
<evidence type="ECO:0000313" key="6">
    <source>
        <dbReference type="Proteomes" id="UP000225379"/>
    </source>
</evidence>
<sequence>MEPCRHRRAPGHFAQHGGEACDEGLGPLPRPAGPVTGRDGRPPEPSGDPREAALAWFVRLESGDADAADRAAFADWLARDPAHRQEFDRLSGVWGDLGRVPDPRRAVRPLPTRRRLLAFGVGGAAACAAGLGATVVLTGWPGEIRTGTGERRSLALADGSSVELDAGSALAVEFSTAERRVRLIDGRARFVAAADPGRPFAVACADGSVTMVDATVTVHRRPEDVVVAVEKGTATLAAGNRPPVHLAAGHCRSYGPDGPGPLLRDGVAAETAWRQGRLVFQAQPLDAVVADLNRYHPARILLWDSPLAALRVDGSVDIARPDAALNAIVRTLPVRTMRPFPGLVIIRSV</sequence>
<keyword evidence="2" id="KW-0812">Transmembrane</keyword>
<dbReference type="PANTHER" id="PTHR30273">
    <property type="entry name" value="PERIPLASMIC SIGNAL SENSOR AND SIGMA FACTOR ACTIVATOR FECR-RELATED"/>
    <property type="match status" value="1"/>
</dbReference>
<dbReference type="Gene3D" id="3.55.50.30">
    <property type="match status" value="1"/>
</dbReference>
<feature type="compositionally biased region" description="Basic residues" evidence="1">
    <location>
        <begin position="1"/>
        <end position="10"/>
    </location>
</feature>
<keyword evidence="6" id="KW-1185">Reference proteome</keyword>
<dbReference type="Pfam" id="PF16220">
    <property type="entry name" value="DUF4880"/>
    <property type="match status" value="1"/>
</dbReference>
<evidence type="ECO:0000259" key="3">
    <source>
        <dbReference type="Pfam" id="PF04773"/>
    </source>
</evidence>
<protein>
    <submittedName>
        <fullName evidence="5">Iron dicitrate transport regulator FecR</fullName>
    </submittedName>
</protein>
<gene>
    <name evidence="5" type="ORF">CRT60_12660</name>
</gene>
<comment type="caution">
    <text evidence="5">The sequence shown here is derived from an EMBL/GenBank/DDBJ whole genome shotgun (WGS) entry which is preliminary data.</text>
</comment>
<dbReference type="InterPro" id="IPR012373">
    <property type="entry name" value="Ferrdict_sens_TM"/>
</dbReference>
<organism evidence="5 6">
    <name type="scientific">Azospirillum palustre</name>
    <dbReference type="NCBI Taxonomy" id="2044885"/>
    <lineage>
        <taxon>Bacteria</taxon>
        <taxon>Pseudomonadati</taxon>
        <taxon>Pseudomonadota</taxon>
        <taxon>Alphaproteobacteria</taxon>
        <taxon>Rhodospirillales</taxon>
        <taxon>Azospirillaceae</taxon>
        <taxon>Azospirillum</taxon>
    </lineage>
</organism>
<dbReference type="Pfam" id="PF04773">
    <property type="entry name" value="FecR"/>
    <property type="match status" value="1"/>
</dbReference>